<dbReference type="InterPro" id="IPR001131">
    <property type="entry name" value="Peptidase_M24B_aminopep-P_CS"/>
</dbReference>
<protein>
    <recommendedName>
        <fullName evidence="6">Peptidase M24 domain-containing protein</fullName>
    </recommendedName>
</protein>
<dbReference type="PANTHER" id="PTHR46112:SF8">
    <property type="entry name" value="CYTOPLASMIC PEPTIDASE PEPQ-RELATED"/>
    <property type="match status" value="1"/>
</dbReference>
<dbReference type="InterPro" id="IPR036005">
    <property type="entry name" value="Creatinase/aminopeptidase-like"/>
</dbReference>
<dbReference type="SUPFAM" id="SSF55920">
    <property type="entry name" value="Creatinase/aminopeptidase"/>
    <property type="match status" value="1"/>
</dbReference>
<feature type="domain" description="Creatinase N-terminal" evidence="4">
    <location>
        <begin position="6"/>
        <end position="133"/>
    </location>
</feature>
<evidence type="ECO:0000256" key="1">
    <source>
        <dbReference type="ARBA" id="ARBA00022723"/>
    </source>
</evidence>
<evidence type="ECO:0000256" key="2">
    <source>
        <dbReference type="ARBA" id="ARBA00022801"/>
    </source>
</evidence>
<dbReference type="GO" id="GO:0046872">
    <property type="term" value="F:metal ion binding"/>
    <property type="evidence" value="ECO:0007669"/>
    <property type="project" value="UniProtKB-KW"/>
</dbReference>
<dbReference type="EMBL" id="UINC01000361">
    <property type="protein sequence ID" value="SUZ53983.1"/>
    <property type="molecule type" value="Genomic_DNA"/>
</dbReference>
<dbReference type="InterPro" id="IPR050659">
    <property type="entry name" value="Peptidase_M24B"/>
</dbReference>
<dbReference type="PANTHER" id="PTHR46112">
    <property type="entry name" value="AMINOPEPTIDASE"/>
    <property type="match status" value="1"/>
</dbReference>
<evidence type="ECO:0008006" key="6">
    <source>
        <dbReference type="Google" id="ProtNLM"/>
    </source>
</evidence>
<gene>
    <name evidence="5" type="ORF">METZ01_LOCUS6837</name>
</gene>
<dbReference type="GO" id="GO:0016787">
    <property type="term" value="F:hydrolase activity"/>
    <property type="evidence" value="ECO:0007669"/>
    <property type="project" value="UniProtKB-KW"/>
</dbReference>
<reference evidence="5" key="1">
    <citation type="submission" date="2018-05" db="EMBL/GenBank/DDBJ databases">
        <authorList>
            <person name="Lanie J.A."/>
            <person name="Ng W.-L."/>
            <person name="Kazmierczak K.M."/>
            <person name="Andrzejewski T.M."/>
            <person name="Davidsen T.M."/>
            <person name="Wayne K.J."/>
            <person name="Tettelin H."/>
            <person name="Glass J.I."/>
            <person name="Rusch D."/>
            <person name="Podicherti R."/>
            <person name="Tsui H.-C.T."/>
            <person name="Winkler M.E."/>
        </authorList>
    </citation>
    <scope>NUCLEOTIDE SEQUENCE</scope>
</reference>
<dbReference type="AlphaFoldDB" id="A0A381NKD5"/>
<dbReference type="PRINTS" id="PR00599">
    <property type="entry name" value="MAPEPTIDASE"/>
</dbReference>
<dbReference type="InterPro" id="IPR029149">
    <property type="entry name" value="Creatin/AminoP/Spt16_N"/>
</dbReference>
<dbReference type="InterPro" id="IPR001714">
    <property type="entry name" value="Pept_M24_MAP"/>
</dbReference>
<dbReference type="Gene3D" id="3.90.230.10">
    <property type="entry name" value="Creatinase/methionine aminopeptidase superfamily"/>
    <property type="match status" value="1"/>
</dbReference>
<keyword evidence="1" id="KW-0479">Metal-binding</keyword>
<dbReference type="PROSITE" id="PS00491">
    <property type="entry name" value="PROLINE_PEPTIDASE"/>
    <property type="match status" value="1"/>
</dbReference>
<keyword evidence="2" id="KW-0378">Hydrolase</keyword>
<evidence type="ECO:0000259" key="4">
    <source>
        <dbReference type="Pfam" id="PF01321"/>
    </source>
</evidence>
<dbReference type="Pfam" id="PF00557">
    <property type="entry name" value="Peptidase_M24"/>
    <property type="match status" value="1"/>
</dbReference>
<dbReference type="InterPro" id="IPR000587">
    <property type="entry name" value="Creatinase_N"/>
</dbReference>
<accession>A0A381NKD5</accession>
<dbReference type="InterPro" id="IPR000994">
    <property type="entry name" value="Pept_M24"/>
</dbReference>
<evidence type="ECO:0000313" key="5">
    <source>
        <dbReference type="EMBL" id="SUZ53983.1"/>
    </source>
</evidence>
<dbReference type="Pfam" id="PF01321">
    <property type="entry name" value="Creatinase_N"/>
    <property type="match status" value="1"/>
</dbReference>
<proteinExistence type="predicted"/>
<feature type="domain" description="Peptidase M24" evidence="3">
    <location>
        <begin position="141"/>
        <end position="342"/>
    </location>
</feature>
<organism evidence="5">
    <name type="scientific">marine metagenome</name>
    <dbReference type="NCBI Taxonomy" id="408172"/>
    <lineage>
        <taxon>unclassified sequences</taxon>
        <taxon>metagenomes</taxon>
        <taxon>ecological metagenomes</taxon>
    </lineage>
</organism>
<dbReference type="Gene3D" id="3.40.350.10">
    <property type="entry name" value="Creatinase/prolidase N-terminal domain"/>
    <property type="match status" value="1"/>
</dbReference>
<sequence>MEVAGRLDRLRARLDGAACDALVVTSTTNIGYLTGFRGSAGLLWVDDTRAVLVTDGRYGEQAPDELHHAGVEAEVEIVGSDHDAAVARLARGVPRIGLEARTVVWAAQRRLVAALDASEVVPTDGLVEALREVKDHGEVARIEAAAAIADSSLADVWPMLDEEPTERDVAAAIDDGMRRRGATDRAFPTIVATGSNSARPHARPGGRPLRPGDLVVCDLGAVVDGYRSDMTRSTRIGGTGDGREAELLEAVLAAQRAGLDTVADGVPAAEVDAACRETLGDLAEGFIHGTGHGVGLDIHEAPAVSATATATLRTGQVITVEPGVYLAGVGGVRWEDTVVVTESGFRRLTRSPSTI</sequence>
<name>A0A381NKD5_9ZZZZ</name>
<evidence type="ECO:0000259" key="3">
    <source>
        <dbReference type="Pfam" id="PF00557"/>
    </source>
</evidence>
<dbReference type="SUPFAM" id="SSF53092">
    <property type="entry name" value="Creatinase/prolidase N-terminal domain"/>
    <property type="match status" value="1"/>
</dbReference>